<dbReference type="GO" id="GO:0005829">
    <property type="term" value="C:cytosol"/>
    <property type="evidence" value="ECO:0007669"/>
    <property type="project" value="TreeGrafter"/>
</dbReference>
<evidence type="ECO:0000313" key="2">
    <source>
        <dbReference type="EMBL" id="EEJ71616.1"/>
    </source>
</evidence>
<dbReference type="RefSeq" id="WP_007126012.1">
    <property type="nucleotide sequence ID" value="NZ_AZFO01000006.1"/>
</dbReference>
<dbReference type="STRING" id="525365.HMPREF0548_1517"/>
<dbReference type="EC" id="1.7.-.-" evidence="2"/>
<keyword evidence="2" id="KW-0560">Oxidoreductase</keyword>
<dbReference type="InterPro" id="IPR029039">
    <property type="entry name" value="Flavoprotein-like_sf"/>
</dbReference>
<dbReference type="OrthoDB" id="9812295at2"/>
<evidence type="ECO:0000259" key="1">
    <source>
        <dbReference type="Pfam" id="PF03358"/>
    </source>
</evidence>
<protein>
    <submittedName>
        <fullName evidence="2">Flavin reductase</fullName>
        <ecNumber evidence="2">1.7.-.-</ecNumber>
    </submittedName>
</protein>
<comment type="caution">
    <text evidence="2">The sequence shown here is derived from an EMBL/GenBank/DDBJ whole genome shotgun (WGS) entry which is preliminary data.</text>
</comment>
<evidence type="ECO:0000313" key="3">
    <source>
        <dbReference type="Proteomes" id="UP000005583"/>
    </source>
</evidence>
<reference evidence="2 3" key="1">
    <citation type="submission" date="2009-01" db="EMBL/GenBank/DDBJ databases">
        <authorList>
            <person name="Qin X."/>
            <person name="Bachman B."/>
            <person name="Battles P."/>
            <person name="Bell A."/>
            <person name="Bess C."/>
            <person name="Bickham C."/>
            <person name="Chaboub L."/>
            <person name="Chen D."/>
            <person name="Coyle M."/>
            <person name="Deiros D.R."/>
            <person name="Dinh H."/>
            <person name="Forbes L."/>
            <person name="Fowler G."/>
            <person name="Francisco L."/>
            <person name="Fu Q."/>
            <person name="Gubbala S."/>
            <person name="Hale W."/>
            <person name="Han Y."/>
            <person name="Hemphill L."/>
            <person name="Highlander S.K."/>
            <person name="Hirani K."/>
            <person name="Hogues M."/>
            <person name="Jackson L."/>
            <person name="Jakkamsetti A."/>
            <person name="Javaid M."/>
            <person name="Jiang H."/>
            <person name="Korchina V."/>
            <person name="Kovar C."/>
            <person name="Lara F."/>
            <person name="Lee S."/>
            <person name="Mata R."/>
            <person name="Mathew T."/>
            <person name="Moen C."/>
            <person name="Morales K."/>
            <person name="Munidasa M."/>
            <person name="Nazareth L."/>
            <person name="Ngo R."/>
            <person name="Nguyen L."/>
            <person name="Okwuonu G."/>
            <person name="Ongeri F."/>
            <person name="Patil S."/>
            <person name="Petrosino J."/>
            <person name="Pham C."/>
            <person name="Pham P."/>
            <person name="Pu L.-L."/>
            <person name="Puazo M."/>
            <person name="Raj R."/>
            <person name="Reid J."/>
            <person name="Rouhana J."/>
            <person name="Saada N."/>
            <person name="Shang Y."/>
            <person name="Simmons D."/>
            <person name="Thornton R."/>
            <person name="Warren J."/>
            <person name="Weissenberger G."/>
            <person name="Zhang J."/>
            <person name="Zhang L."/>
            <person name="Zhou C."/>
            <person name="Zhu D."/>
            <person name="Muzny D."/>
            <person name="Worley K."/>
            <person name="Gibbs R."/>
        </authorList>
    </citation>
    <scope>NUCLEOTIDE SEQUENCE [LARGE SCALE GENOMIC DNA]</scope>
    <source>
        <strain evidence="2 3">DSM 16047</strain>
    </source>
</reference>
<dbReference type="PATRIC" id="fig|525365.8.peg.1923"/>
<feature type="domain" description="NADPH-dependent FMN reductase-like" evidence="1">
    <location>
        <begin position="1"/>
        <end position="146"/>
    </location>
</feature>
<dbReference type="EMBL" id="ACGU01000069">
    <property type="protein sequence ID" value="EEJ71616.1"/>
    <property type="molecule type" value="Genomic_DNA"/>
</dbReference>
<dbReference type="Proteomes" id="UP000005583">
    <property type="component" value="Unassembled WGS sequence"/>
</dbReference>
<dbReference type="InterPro" id="IPR050712">
    <property type="entry name" value="NAD(P)H-dep_reductase"/>
</dbReference>
<keyword evidence="3" id="KW-1185">Reference proteome</keyword>
<dbReference type="InterPro" id="IPR005025">
    <property type="entry name" value="FMN_Rdtase-like_dom"/>
</dbReference>
<proteinExistence type="predicted"/>
<organism evidence="2 3">
    <name type="scientific">Lactobacillus ultunensis DSM 16047</name>
    <dbReference type="NCBI Taxonomy" id="525365"/>
    <lineage>
        <taxon>Bacteria</taxon>
        <taxon>Bacillati</taxon>
        <taxon>Bacillota</taxon>
        <taxon>Bacilli</taxon>
        <taxon>Lactobacillales</taxon>
        <taxon>Lactobacillaceae</taxon>
        <taxon>Lactobacillus</taxon>
    </lineage>
</organism>
<dbReference type="PANTHER" id="PTHR30543:SF21">
    <property type="entry name" value="NAD(P)H-DEPENDENT FMN REDUCTASE LOT6"/>
    <property type="match status" value="1"/>
</dbReference>
<dbReference type="Gene3D" id="3.40.50.360">
    <property type="match status" value="1"/>
</dbReference>
<dbReference type="HOGENOM" id="CLU_055322_4_0_9"/>
<dbReference type="PANTHER" id="PTHR30543">
    <property type="entry name" value="CHROMATE REDUCTASE"/>
    <property type="match status" value="1"/>
</dbReference>
<dbReference type="GO" id="GO:0010181">
    <property type="term" value="F:FMN binding"/>
    <property type="evidence" value="ECO:0007669"/>
    <property type="project" value="TreeGrafter"/>
</dbReference>
<dbReference type="Pfam" id="PF03358">
    <property type="entry name" value="FMN_red"/>
    <property type="match status" value="1"/>
</dbReference>
<name>C2EPC1_9LACO</name>
<dbReference type="GO" id="GO:0016491">
    <property type="term" value="F:oxidoreductase activity"/>
    <property type="evidence" value="ECO:0007669"/>
    <property type="project" value="UniProtKB-KW"/>
</dbReference>
<dbReference type="eggNOG" id="COG0431">
    <property type="taxonomic scope" value="Bacteria"/>
</dbReference>
<accession>C2EPC1</accession>
<sequence>MKLLAIVGTNAPFSYNRFLAKFIAKRYADKADIEVKEIDGIKPFCRTDEPDEATKQWIEDIKNADGIIFTTPEYDHAIPAALKSALEWLGSHAGPNVMKMKPAAVVGTSYGIQGSSRAQEDMREILLSPDMSANVLPGNEVLIGGAVNNFDKTSGDLTNENYIKQLDAMMDNFVKFVDQANK</sequence>
<dbReference type="AlphaFoldDB" id="C2EPC1"/>
<dbReference type="SUPFAM" id="SSF52218">
    <property type="entry name" value="Flavoproteins"/>
    <property type="match status" value="1"/>
</dbReference>
<gene>
    <name evidence="2" type="primary">azr</name>
    <name evidence="2" type="ORF">HMPREF0548_1517</name>
</gene>